<evidence type="ECO:0000259" key="4">
    <source>
        <dbReference type="PROSITE" id="PS51387"/>
    </source>
</evidence>
<accession>B8MB61</accession>
<sequence>MKSILFQLLAATIATASSLPAFYNASGAPPFFPGEDIQLTEGRLTNASQIFPNSSIHRLFGFGRESKITNNITSFGCKLLPGDAAWPSPSTWDIFNFLLGGSLIKTNPLAAVCYPLWPEYSAQRCKEVSEKWLTSELQLASPGSVMQPLYEGRSCMPPGFNYTTSCEMGAYPTYVVNVSTVAQIQLAVNFARNANLRLVIKNTGHDFLAKSSGKGALSIWTHYLTDKAFYPEFESDDGYTGPAIKVGAGVQTREAYEYAKAHGVTVVGGEDYSVGIAGGFTLGGGHSPMSSMYGMAADQVLAMQVVLASGHFITATAKQNPDIFWMLRGGGGSTIGVVTSMTIKVHPKVQMTTVTLNFTADNDGPDVFWKGVRAYFDNVESLVDKGTYAYYFIGASADERGTTAAGNTSYYFQMQPFAAPNKTIEETKALLNPWFTAMDEFNITYTPVYSHADNFHDSWVVAFPEEKVGQDVVKLASRLMPRSVIHDTTLRNQLVDAIQDAIAKGFFTSGVQLSGTGIAVEPPSTSAAAVLPAWRTTLTQTTVGGEWTFQSDWGTVKEVSLSLTSWMDVLRDLAPDSGAYLNEGDIIEPNQSDAFYGKNYPRLYALKQKYDPTGVFFALTAVGSEDWEVQVTDPLPYSWNNNGRLCRRWK</sequence>
<dbReference type="GeneID" id="8098076"/>
<feature type="domain" description="FAD-binding PCMH-type" evidence="4">
    <location>
        <begin position="168"/>
        <end position="348"/>
    </location>
</feature>
<evidence type="ECO:0000313" key="6">
    <source>
        <dbReference type="Proteomes" id="UP000001745"/>
    </source>
</evidence>
<comment type="similarity">
    <text evidence="1">Belongs to the oxygen-dependent FAD-linked oxidoreductase family.</text>
</comment>
<feature type="chain" id="PRO_5002877653" description="FAD-binding PCMH-type domain-containing protein" evidence="3">
    <location>
        <begin position="17"/>
        <end position="650"/>
    </location>
</feature>
<dbReference type="Pfam" id="PF08031">
    <property type="entry name" value="BBE"/>
    <property type="match status" value="1"/>
</dbReference>
<dbReference type="InterPro" id="IPR050432">
    <property type="entry name" value="FAD-linked_Oxidoreductases_BP"/>
</dbReference>
<feature type="signal peptide" evidence="3">
    <location>
        <begin position="1"/>
        <end position="16"/>
    </location>
</feature>
<dbReference type="HOGENOM" id="CLU_018354_4_2_1"/>
<evidence type="ECO:0000256" key="1">
    <source>
        <dbReference type="ARBA" id="ARBA00005466"/>
    </source>
</evidence>
<dbReference type="GO" id="GO:0071949">
    <property type="term" value="F:FAD binding"/>
    <property type="evidence" value="ECO:0007669"/>
    <property type="project" value="InterPro"/>
</dbReference>
<dbReference type="InterPro" id="IPR016169">
    <property type="entry name" value="FAD-bd_PCMH_sub2"/>
</dbReference>
<dbReference type="Pfam" id="PF01565">
    <property type="entry name" value="FAD_binding_4"/>
    <property type="match status" value="1"/>
</dbReference>
<dbReference type="OrthoDB" id="9983560at2759"/>
<organism evidence="5 6">
    <name type="scientific">Talaromyces stipitatus (strain ATCC 10500 / CBS 375.48 / QM 6759 / NRRL 1006)</name>
    <name type="common">Penicillium stipitatum</name>
    <dbReference type="NCBI Taxonomy" id="441959"/>
    <lineage>
        <taxon>Eukaryota</taxon>
        <taxon>Fungi</taxon>
        <taxon>Dikarya</taxon>
        <taxon>Ascomycota</taxon>
        <taxon>Pezizomycotina</taxon>
        <taxon>Eurotiomycetes</taxon>
        <taxon>Eurotiomycetidae</taxon>
        <taxon>Eurotiales</taxon>
        <taxon>Trichocomaceae</taxon>
        <taxon>Talaromyces</taxon>
        <taxon>Talaromyces sect. Talaromyces</taxon>
    </lineage>
</organism>
<gene>
    <name evidence="5" type="ORF">TSTA_125640</name>
</gene>
<name>B8MB61_TALSN</name>
<dbReference type="InterPro" id="IPR006094">
    <property type="entry name" value="Oxid_FAD_bind_N"/>
</dbReference>
<keyword evidence="2" id="KW-0560">Oxidoreductase</keyword>
<evidence type="ECO:0000256" key="3">
    <source>
        <dbReference type="SAM" id="SignalP"/>
    </source>
</evidence>
<dbReference type="InterPro" id="IPR016166">
    <property type="entry name" value="FAD-bd_PCMH"/>
</dbReference>
<dbReference type="eggNOG" id="ENOG502SIKZ">
    <property type="taxonomic scope" value="Eukaryota"/>
</dbReference>
<dbReference type="AlphaFoldDB" id="B8MB61"/>
<evidence type="ECO:0000256" key="2">
    <source>
        <dbReference type="ARBA" id="ARBA00023002"/>
    </source>
</evidence>
<dbReference type="InParanoid" id="B8MB61"/>
<dbReference type="Gene3D" id="3.30.465.10">
    <property type="match status" value="2"/>
</dbReference>
<evidence type="ECO:0000313" key="5">
    <source>
        <dbReference type="EMBL" id="EED18850.1"/>
    </source>
</evidence>
<dbReference type="RefSeq" id="XP_002482842.1">
    <property type="nucleotide sequence ID" value="XM_002482797.1"/>
</dbReference>
<dbReference type="PROSITE" id="PS51387">
    <property type="entry name" value="FAD_PCMH"/>
    <property type="match status" value="1"/>
</dbReference>
<reference evidence="6" key="1">
    <citation type="journal article" date="2015" name="Genome Announc.">
        <title>Genome sequence of the AIDS-associated pathogen Penicillium marneffei (ATCC18224) and its near taxonomic relative Talaromyces stipitatus (ATCC10500).</title>
        <authorList>
            <person name="Nierman W.C."/>
            <person name="Fedorova-Abrams N.D."/>
            <person name="Andrianopoulos A."/>
        </authorList>
    </citation>
    <scope>NUCLEOTIDE SEQUENCE [LARGE SCALE GENOMIC DNA]</scope>
    <source>
        <strain evidence="6">ATCC 10500 / CBS 375.48 / QM 6759 / NRRL 1006</strain>
    </source>
</reference>
<dbReference type="InterPro" id="IPR012951">
    <property type="entry name" value="BBE"/>
</dbReference>
<dbReference type="VEuPathDB" id="FungiDB:TSTA_125640"/>
<dbReference type="PANTHER" id="PTHR13878">
    <property type="entry name" value="GULONOLACTONE OXIDASE"/>
    <property type="match status" value="1"/>
</dbReference>
<dbReference type="PhylomeDB" id="B8MB61"/>
<dbReference type="SUPFAM" id="SSF56176">
    <property type="entry name" value="FAD-binding/transporter-associated domain-like"/>
    <property type="match status" value="1"/>
</dbReference>
<proteinExistence type="inferred from homology"/>
<dbReference type="EMBL" id="EQ962655">
    <property type="protein sequence ID" value="EED18850.1"/>
    <property type="molecule type" value="Genomic_DNA"/>
</dbReference>
<dbReference type="PANTHER" id="PTHR13878:SF91">
    <property type="entry name" value="FAD BINDING DOMAIN PROTEIN (AFU_ORTHOLOGUE AFUA_6G12070)-RELATED"/>
    <property type="match status" value="1"/>
</dbReference>
<keyword evidence="6" id="KW-1185">Reference proteome</keyword>
<dbReference type="STRING" id="441959.B8MB61"/>
<dbReference type="InterPro" id="IPR036318">
    <property type="entry name" value="FAD-bd_PCMH-like_sf"/>
</dbReference>
<dbReference type="Proteomes" id="UP000001745">
    <property type="component" value="Unassembled WGS sequence"/>
</dbReference>
<protein>
    <recommendedName>
        <fullName evidence="4">FAD-binding PCMH-type domain-containing protein</fullName>
    </recommendedName>
</protein>
<keyword evidence="3" id="KW-0732">Signal</keyword>
<dbReference type="OMA" id="HADNFHD"/>
<dbReference type="GO" id="GO:0016491">
    <property type="term" value="F:oxidoreductase activity"/>
    <property type="evidence" value="ECO:0007669"/>
    <property type="project" value="UniProtKB-KW"/>
</dbReference>